<organism evidence="1 2">
    <name type="scientific">Acidocella aminolytica 101 = DSM 11237</name>
    <dbReference type="NCBI Taxonomy" id="1120923"/>
    <lineage>
        <taxon>Bacteria</taxon>
        <taxon>Pseudomonadati</taxon>
        <taxon>Pseudomonadota</taxon>
        <taxon>Alphaproteobacteria</taxon>
        <taxon>Acetobacterales</taxon>
        <taxon>Acidocellaceae</taxon>
        <taxon>Acidocella</taxon>
    </lineage>
</organism>
<dbReference type="AlphaFoldDB" id="A0A0D6PHY5"/>
<dbReference type="RefSeq" id="WP_139284915.1">
    <property type="nucleotide sequence ID" value="NZ_BANC01000064.1"/>
</dbReference>
<gene>
    <name evidence="1" type="ORF">Aam_066_055</name>
</gene>
<name>A0A0D6PHY5_9PROT</name>
<sequence length="107" mass="11334">MKFIILAAIVAATFFWVPQLLEGAPDSCSALALRAVALENQNESGGNNFGEALITGFARAFGGEVARELAARKFPDLPSGVSCDALYWQSVVDPGSLKQAISESRTD</sequence>
<accession>A0A0D6PHY5</accession>
<dbReference type="EMBL" id="BANC01000064">
    <property type="protein sequence ID" value="GAN80991.1"/>
    <property type="molecule type" value="Genomic_DNA"/>
</dbReference>
<dbReference type="Proteomes" id="UP000032668">
    <property type="component" value="Unassembled WGS sequence"/>
</dbReference>
<evidence type="ECO:0000313" key="1">
    <source>
        <dbReference type="EMBL" id="GAN80991.1"/>
    </source>
</evidence>
<evidence type="ECO:0000313" key="2">
    <source>
        <dbReference type="Proteomes" id="UP000032668"/>
    </source>
</evidence>
<comment type="caution">
    <text evidence="1">The sequence shown here is derived from an EMBL/GenBank/DDBJ whole genome shotgun (WGS) entry which is preliminary data.</text>
</comment>
<proteinExistence type="predicted"/>
<protein>
    <submittedName>
        <fullName evidence="1">Uncharacterized protein</fullName>
    </submittedName>
</protein>
<keyword evidence="2" id="KW-1185">Reference proteome</keyword>
<reference evidence="1 2" key="1">
    <citation type="submission" date="2012-11" db="EMBL/GenBank/DDBJ databases">
        <title>Whole genome sequence of Acidocella aminolytica 101 = DSM 11237.</title>
        <authorList>
            <person name="Azuma Y."/>
            <person name="Higashiura N."/>
            <person name="Hirakawa H."/>
            <person name="Matsushita K."/>
        </authorList>
    </citation>
    <scope>NUCLEOTIDE SEQUENCE [LARGE SCALE GENOMIC DNA]</scope>
    <source>
        <strain evidence="2">101 / DSM 11237</strain>
    </source>
</reference>